<evidence type="ECO:0000313" key="1">
    <source>
        <dbReference type="EMBL" id="KAI4336797.1"/>
    </source>
</evidence>
<accession>A0ACB9NM15</accession>
<comment type="caution">
    <text evidence="1">The sequence shown here is derived from an EMBL/GenBank/DDBJ whole genome shotgun (WGS) entry which is preliminary data.</text>
</comment>
<evidence type="ECO:0000313" key="2">
    <source>
        <dbReference type="Proteomes" id="UP000828941"/>
    </source>
</evidence>
<reference evidence="1 2" key="1">
    <citation type="journal article" date="2022" name="DNA Res.">
        <title>Chromosomal-level genome assembly of the orchid tree Bauhinia variegata (Leguminosae; Cercidoideae) supports the allotetraploid origin hypothesis of Bauhinia.</title>
        <authorList>
            <person name="Zhong Y."/>
            <person name="Chen Y."/>
            <person name="Zheng D."/>
            <person name="Pang J."/>
            <person name="Liu Y."/>
            <person name="Luo S."/>
            <person name="Meng S."/>
            <person name="Qian L."/>
            <person name="Wei D."/>
            <person name="Dai S."/>
            <person name="Zhou R."/>
        </authorList>
    </citation>
    <scope>NUCLEOTIDE SEQUENCE [LARGE SCALE GENOMIC DNA]</scope>
    <source>
        <strain evidence="1">BV-YZ2020</strain>
    </source>
</reference>
<organism evidence="1 2">
    <name type="scientific">Bauhinia variegata</name>
    <name type="common">Purple orchid tree</name>
    <name type="synonym">Phanera variegata</name>
    <dbReference type="NCBI Taxonomy" id="167791"/>
    <lineage>
        <taxon>Eukaryota</taxon>
        <taxon>Viridiplantae</taxon>
        <taxon>Streptophyta</taxon>
        <taxon>Embryophyta</taxon>
        <taxon>Tracheophyta</taxon>
        <taxon>Spermatophyta</taxon>
        <taxon>Magnoliopsida</taxon>
        <taxon>eudicotyledons</taxon>
        <taxon>Gunneridae</taxon>
        <taxon>Pentapetalae</taxon>
        <taxon>rosids</taxon>
        <taxon>fabids</taxon>
        <taxon>Fabales</taxon>
        <taxon>Fabaceae</taxon>
        <taxon>Cercidoideae</taxon>
        <taxon>Cercideae</taxon>
        <taxon>Bauhiniinae</taxon>
        <taxon>Bauhinia</taxon>
    </lineage>
</organism>
<protein>
    <submittedName>
        <fullName evidence="1">Uncharacterized protein</fullName>
    </submittedName>
</protein>
<gene>
    <name evidence="1" type="ORF">L6164_015278</name>
</gene>
<dbReference type="Proteomes" id="UP000828941">
    <property type="component" value="Chromosome 6"/>
</dbReference>
<proteinExistence type="predicted"/>
<dbReference type="EMBL" id="CM039431">
    <property type="protein sequence ID" value="KAI4336797.1"/>
    <property type="molecule type" value="Genomic_DNA"/>
</dbReference>
<sequence length="69" mass="7885">MLRRMQRRWQMGGMGESSTESSRVRIGVMAANSISVSRTKDNWNFWVCLLHLFCGRSNHGSGCGSYDER</sequence>
<name>A0ACB9NM15_BAUVA</name>
<keyword evidence="2" id="KW-1185">Reference proteome</keyword>